<evidence type="ECO:0000313" key="3">
    <source>
        <dbReference type="Proteomes" id="UP001189429"/>
    </source>
</evidence>
<proteinExistence type="predicted"/>
<reference evidence="2" key="1">
    <citation type="submission" date="2023-10" db="EMBL/GenBank/DDBJ databases">
        <authorList>
            <person name="Chen Y."/>
            <person name="Shah S."/>
            <person name="Dougan E. K."/>
            <person name="Thang M."/>
            <person name="Chan C."/>
        </authorList>
    </citation>
    <scope>NUCLEOTIDE SEQUENCE [LARGE SCALE GENOMIC DNA]</scope>
</reference>
<evidence type="ECO:0000313" key="2">
    <source>
        <dbReference type="EMBL" id="CAK0896753.1"/>
    </source>
</evidence>
<feature type="non-terminal residue" evidence="2">
    <location>
        <position position="1"/>
    </location>
</feature>
<comment type="caution">
    <text evidence="2">The sequence shown here is derived from an EMBL/GenBank/DDBJ whole genome shotgun (WGS) entry which is preliminary data.</text>
</comment>
<keyword evidence="3" id="KW-1185">Reference proteome</keyword>
<gene>
    <name evidence="2" type="ORF">PCOR1329_LOCUS75127</name>
</gene>
<protein>
    <submittedName>
        <fullName evidence="2">Uncharacterized protein</fullName>
    </submittedName>
</protein>
<sequence length="443" mass="48780">NAPTLSEGRLTVHANPFAVRFVTDVYRLELLTDYEDWRSVWGEDIHALFHDDYISHQFLAADVSALRKIWQSGKTELDTIDFGPCLSASQDGIEDFLGPSGCVHVCRCTTEDGDVCGARFFTHAAPVAHQTHTQGGFHGNFSYYARCVVTNQITFASGTCLSYLSDGLAMANPKPKWMLEKRPPGAAEAEGAPVQAKAKGGPPQKDKGGKSSNPTPGSASDAAAANGPNSKQQRNRHLGQIKDMGFTKKQANFINVLVKQTLMTTQMVRELWAAGVDMYFLTADLPEIEAAQEAGATYSHEVRARGKGHQLGPPHLHIFNGFVTKLLERGLALGQRTHAMLKDWHGRVWCELQPHDLYDMVRLFRVTKCYDQNKRKLHLMMRDVSQPSVPPESDEQPLPSPLMVRGLLQKALEEIGGRRALGAAPPGAMEEILQNAVDAKDSR</sequence>
<feature type="compositionally biased region" description="Low complexity" evidence="1">
    <location>
        <begin position="184"/>
        <end position="203"/>
    </location>
</feature>
<feature type="region of interest" description="Disordered" evidence="1">
    <location>
        <begin position="175"/>
        <end position="235"/>
    </location>
</feature>
<dbReference type="EMBL" id="CAUYUJ010020235">
    <property type="protein sequence ID" value="CAK0896753.1"/>
    <property type="molecule type" value="Genomic_DNA"/>
</dbReference>
<evidence type="ECO:0000256" key="1">
    <source>
        <dbReference type="SAM" id="MobiDB-lite"/>
    </source>
</evidence>
<dbReference type="Proteomes" id="UP001189429">
    <property type="component" value="Unassembled WGS sequence"/>
</dbReference>
<name>A0ABN9XBG5_9DINO</name>
<accession>A0ABN9XBG5</accession>
<organism evidence="2 3">
    <name type="scientific">Prorocentrum cordatum</name>
    <dbReference type="NCBI Taxonomy" id="2364126"/>
    <lineage>
        <taxon>Eukaryota</taxon>
        <taxon>Sar</taxon>
        <taxon>Alveolata</taxon>
        <taxon>Dinophyceae</taxon>
        <taxon>Prorocentrales</taxon>
        <taxon>Prorocentraceae</taxon>
        <taxon>Prorocentrum</taxon>
    </lineage>
</organism>